<keyword evidence="5" id="KW-0819">tRNA processing</keyword>
<dbReference type="GO" id="GO:0006400">
    <property type="term" value="P:tRNA modification"/>
    <property type="evidence" value="ECO:0007669"/>
    <property type="project" value="TreeGrafter"/>
</dbReference>
<feature type="compositionally biased region" description="Acidic residues" evidence="12">
    <location>
        <begin position="570"/>
        <end position="579"/>
    </location>
</feature>
<evidence type="ECO:0000259" key="13">
    <source>
        <dbReference type="SMART" id="SM01144"/>
    </source>
</evidence>
<comment type="catalytic activity">
    <reaction evidence="11">
        <text>a uridine in tRNA + S-adenosyl-L-methionine = a 3-[(3S)-3-amino-3-carboxypropyl]uridine in tRNA + S-methyl-5'-thioadenosine + H(+)</text>
        <dbReference type="Rhea" id="RHEA:62432"/>
        <dbReference type="Rhea" id="RHEA-COMP:13339"/>
        <dbReference type="Rhea" id="RHEA-COMP:16092"/>
        <dbReference type="ChEBI" id="CHEBI:15378"/>
        <dbReference type="ChEBI" id="CHEBI:17509"/>
        <dbReference type="ChEBI" id="CHEBI:59789"/>
        <dbReference type="ChEBI" id="CHEBI:65315"/>
        <dbReference type="ChEBI" id="CHEBI:82930"/>
        <dbReference type="EC" id="2.5.1.25"/>
    </reaction>
</comment>
<evidence type="ECO:0000256" key="8">
    <source>
        <dbReference type="ARBA" id="ARBA00038290"/>
    </source>
</evidence>
<proteinExistence type="inferred from homology"/>
<comment type="subcellular location">
    <subcellularLocation>
        <location evidence="1">Nucleus</location>
    </subcellularLocation>
</comment>
<keyword evidence="3" id="KW-0808">Transferase</keyword>
<dbReference type="Pfam" id="PF03942">
    <property type="entry name" value="DTW"/>
    <property type="match status" value="1"/>
</dbReference>
<dbReference type="InterPro" id="IPR005636">
    <property type="entry name" value="DTW"/>
</dbReference>
<evidence type="ECO:0000256" key="5">
    <source>
        <dbReference type="ARBA" id="ARBA00022694"/>
    </source>
</evidence>
<comment type="caution">
    <text evidence="14">The sequence shown here is derived from an EMBL/GenBank/DDBJ whole genome shotgun (WGS) entry which is preliminary data.</text>
</comment>
<keyword evidence="4" id="KW-0949">S-adenosyl-L-methionine</keyword>
<feature type="region of interest" description="Disordered" evidence="12">
    <location>
        <begin position="697"/>
        <end position="740"/>
    </location>
</feature>
<evidence type="ECO:0000313" key="15">
    <source>
        <dbReference type="Proteomes" id="UP000310200"/>
    </source>
</evidence>
<evidence type="ECO:0000256" key="11">
    <source>
        <dbReference type="ARBA" id="ARBA00048718"/>
    </source>
</evidence>
<keyword evidence="15" id="KW-1185">Reference proteome</keyword>
<dbReference type="AlphaFoldDB" id="A0A4V3SAL9"/>
<feature type="region of interest" description="Disordered" evidence="12">
    <location>
        <begin position="469"/>
        <end position="497"/>
    </location>
</feature>
<accession>A0A4V3SAL9</accession>
<dbReference type="GO" id="GO:0005634">
    <property type="term" value="C:nucleus"/>
    <property type="evidence" value="ECO:0007669"/>
    <property type="project" value="UniProtKB-SubCell"/>
</dbReference>
<evidence type="ECO:0000256" key="3">
    <source>
        <dbReference type="ARBA" id="ARBA00022679"/>
    </source>
</evidence>
<keyword evidence="6" id="KW-0539">Nucleus</keyword>
<feature type="compositionally biased region" description="Low complexity" evidence="12">
    <location>
        <begin position="697"/>
        <end position="708"/>
    </location>
</feature>
<evidence type="ECO:0000256" key="2">
    <source>
        <dbReference type="ARBA" id="ARBA00012386"/>
    </source>
</evidence>
<evidence type="ECO:0000256" key="9">
    <source>
        <dbReference type="ARBA" id="ARBA00039242"/>
    </source>
</evidence>
<dbReference type="EMBL" id="QBLH01002148">
    <property type="protein sequence ID" value="TGZ49404.1"/>
    <property type="molecule type" value="Genomic_DNA"/>
</dbReference>
<comment type="similarity">
    <text evidence="8">Belongs to the TDD superfamily. DTWD1 family.</text>
</comment>
<feature type="region of interest" description="Disordered" evidence="12">
    <location>
        <begin position="525"/>
        <end position="545"/>
    </location>
</feature>
<feature type="compositionally biased region" description="Basic residues" evidence="12">
    <location>
        <begin position="525"/>
        <end position="535"/>
    </location>
</feature>
<feature type="compositionally biased region" description="Polar residues" evidence="12">
    <location>
        <begin position="629"/>
        <end position="647"/>
    </location>
</feature>
<sequence length="1020" mass="115911">MLVHIPHNPEDDHLPASKDSPYISVSVESMAECIIEKHTDADGLSELEEKQRIIDEAPFARLKIKDTNWLGTIFGQIDPTGKTGKPKVARHLNYSRLPIKIDIIKHSREIDGKSTAVHAAILAPEDVKIYTYPDFPEILNKEEVRRRATICFQALRYLRIRKDSARNMSVEDLFIREGRKCDASEERTVFPIKRAIFIDSTWQQTKSIYKDQRLRELRCVILKSRISQFWRHQKKSPRWYLATIEAIHQFLVELHTCALGVEEDYDKFDGSMKSEKSEEFSDEHSIRWAGTYNMPKMPIRKPKRVGVLTKRTQCLRNHYKERISYRPLYEKLKNNNSYLAKALSKEKQNSQSLFTQNVELIGEVQQLHLTVISNVLNNAKEILKMLVTMTGYMTNTISMCQELVASNSTVRLSSASAGRKESTTRLSTKSPAKGVVKPMVGGHTITKPTINLSRVNMESINNISRLSDIQEEVTSPNRSQEINNETRSPIMPTTPLRYENGRTCRLPERLTISSPIVNVADEQRLRRRRRSHHSRLSVSFSRSRNRWSEIDETPTTTGHINVIGTRIDIETQESNDDTSPDLSDRVNATSESQVSINSSEEDETHVDTSKKDLDMQISNNKVSNKDISRNLSVTESCNSRPSQNNTKTWEEDPLEGPSWLFNNTMPSRDNEPEELDPIDDSDVNNNTSQVIVYDDSSVTESNVEETSNLNESMSDMQTSERDAAPIAERSESYPPEQDADGNICEILPVETVSNHEKSLDNVEDSNADDTMKFASFVTLRRGHSEAPEETEDFTLMLRPSAQNMQFNINELRLPTLEEPVINDSAVGNEIDTEVIAAIPRVTNNIPVAPVSNRSLNDSNYNHITRKLPLIVIDDHRRTLILQKTKHSDKNSNKSKTSSTKDRTSHTENSSTVKNMAKPRNKSENNRDPSAAKVVLEKLNESHVKPRVSANDSQNANNVAKDITSDEEENPRDSESTYASSRPRRRKAPTLYFGIWNVQYEFDDISRLQTVPECLSGGCAP</sequence>
<evidence type="ECO:0000256" key="12">
    <source>
        <dbReference type="SAM" id="MobiDB-lite"/>
    </source>
</evidence>
<feature type="compositionally biased region" description="Basic and acidic residues" evidence="12">
    <location>
        <begin position="605"/>
        <end position="614"/>
    </location>
</feature>
<dbReference type="STRING" id="300112.A0A4V3SAL9"/>
<evidence type="ECO:0000256" key="7">
    <source>
        <dbReference type="ARBA" id="ARBA00037050"/>
    </source>
</evidence>
<comment type="function">
    <text evidence="7">Catalyzes the formation of 3-(3-amino-3-carboxypropyl)uridine (acp3U) at position 20 in the D-loop of several cytoplasmic tRNAs (acp3U(20)).</text>
</comment>
<dbReference type="GO" id="GO:0016432">
    <property type="term" value="F:tRNA-uridine aminocarboxypropyltransferase activity"/>
    <property type="evidence" value="ECO:0007669"/>
    <property type="project" value="UniProtKB-EC"/>
</dbReference>
<protein>
    <recommendedName>
        <fullName evidence="9">tRNA-uridine aminocarboxypropyltransferase 1</fullName>
        <ecNumber evidence="2">2.5.1.25</ecNumber>
    </recommendedName>
    <alternativeName>
        <fullName evidence="10">DTW domain-containing protein 1</fullName>
    </alternativeName>
</protein>
<name>A0A4V3SAL9_9HYME</name>
<dbReference type="InterPro" id="IPR051521">
    <property type="entry name" value="tRNA_Mod/Golgi_Maint"/>
</dbReference>
<feature type="compositionally biased region" description="Basic and acidic residues" evidence="12">
    <location>
        <begin position="718"/>
        <end position="731"/>
    </location>
</feature>
<evidence type="ECO:0000256" key="1">
    <source>
        <dbReference type="ARBA" id="ARBA00004123"/>
    </source>
</evidence>
<feature type="region of interest" description="Disordered" evidence="12">
    <location>
        <begin position="882"/>
        <end position="928"/>
    </location>
</feature>
<reference evidence="14 15" key="1">
    <citation type="journal article" date="2019" name="Philos. Trans. R. Soc. Lond., B, Biol. Sci.">
        <title>Ant behaviour and brain gene expression of defending hosts depend on the ecological success of the intruding social parasite.</title>
        <authorList>
            <person name="Kaur R."/>
            <person name="Stoldt M."/>
            <person name="Jongepier E."/>
            <person name="Feldmeyer B."/>
            <person name="Menzel F."/>
            <person name="Bornberg-Bauer E."/>
            <person name="Foitzik S."/>
        </authorList>
    </citation>
    <scope>NUCLEOTIDE SEQUENCE [LARGE SCALE GENOMIC DNA]</scope>
    <source>
        <tissue evidence="14">Whole body</tissue>
    </source>
</reference>
<evidence type="ECO:0000313" key="14">
    <source>
        <dbReference type="EMBL" id="TGZ49404.1"/>
    </source>
</evidence>
<evidence type="ECO:0000256" key="10">
    <source>
        <dbReference type="ARBA" id="ARBA00042508"/>
    </source>
</evidence>
<organism evidence="14 15">
    <name type="scientific">Temnothorax longispinosus</name>
    <dbReference type="NCBI Taxonomy" id="300112"/>
    <lineage>
        <taxon>Eukaryota</taxon>
        <taxon>Metazoa</taxon>
        <taxon>Ecdysozoa</taxon>
        <taxon>Arthropoda</taxon>
        <taxon>Hexapoda</taxon>
        <taxon>Insecta</taxon>
        <taxon>Pterygota</taxon>
        <taxon>Neoptera</taxon>
        <taxon>Endopterygota</taxon>
        <taxon>Hymenoptera</taxon>
        <taxon>Apocrita</taxon>
        <taxon>Aculeata</taxon>
        <taxon>Formicoidea</taxon>
        <taxon>Formicidae</taxon>
        <taxon>Myrmicinae</taxon>
        <taxon>Temnothorax</taxon>
    </lineage>
</organism>
<feature type="compositionally biased region" description="Polar residues" evidence="12">
    <location>
        <begin position="469"/>
        <end position="487"/>
    </location>
</feature>
<dbReference type="EC" id="2.5.1.25" evidence="2"/>
<feature type="domain" description="DTW" evidence="13">
    <location>
        <begin position="82"/>
        <end position="277"/>
    </location>
</feature>
<evidence type="ECO:0000256" key="6">
    <source>
        <dbReference type="ARBA" id="ARBA00023242"/>
    </source>
</evidence>
<dbReference type="Proteomes" id="UP000310200">
    <property type="component" value="Unassembled WGS sequence"/>
</dbReference>
<feature type="compositionally biased region" description="Polar residues" evidence="12">
    <location>
        <begin position="586"/>
        <end position="598"/>
    </location>
</feature>
<dbReference type="PANTHER" id="PTHR15627:SF8">
    <property type="entry name" value="TRNA-URIDINE AMINOCARBOXYPROPYLTRANSFERASE 1"/>
    <property type="match status" value="1"/>
</dbReference>
<feature type="region of interest" description="Disordered" evidence="12">
    <location>
        <begin position="942"/>
        <end position="983"/>
    </location>
</feature>
<gene>
    <name evidence="14" type="ORF">DBV15_04998</name>
</gene>
<dbReference type="SMART" id="SM01144">
    <property type="entry name" value="DTW"/>
    <property type="match status" value="1"/>
</dbReference>
<feature type="compositionally biased region" description="Acidic residues" evidence="12">
    <location>
        <begin position="671"/>
        <end position="682"/>
    </location>
</feature>
<dbReference type="PANTHER" id="PTHR15627">
    <property type="entry name" value="NATURAL KILLER CELL-SPECIFIC ANTIGEN KLIP1"/>
    <property type="match status" value="1"/>
</dbReference>
<feature type="region of interest" description="Disordered" evidence="12">
    <location>
        <begin position="566"/>
        <end position="685"/>
    </location>
</feature>
<evidence type="ECO:0000256" key="4">
    <source>
        <dbReference type="ARBA" id="ARBA00022691"/>
    </source>
</evidence>
<feature type="region of interest" description="Disordered" evidence="12">
    <location>
        <begin position="413"/>
        <end position="434"/>
    </location>
</feature>